<gene>
    <name evidence="2" type="ORF">KP509_37G035500</name>
</gene>
<accession>A0A8T2Q7W4</accession>
<proteinExistence type="inferred from homology"/>
<dbReference type="EMBL" id="CM035442">
    <property type="protein sequence ID" value="KAH7279766.1"/>
    <property type="molecule type" value="Genomic_DNA"/>
</dbReference>
<organism evidence="2 3">
    <name type="scientific">Ceratopteris richardii</name>
    <name type="common">Triangle waterfern</name>
    <dbReference type="NCBI Taxonomy" id="49495"/>
    <lineage>
        <taxon>Eukaryota</taxon>
        <taxon>Viridiplantae</taxon>
        <taxon>Streptophyta</taxon>
        <taxon>Embryophyta</taxon>
        <taxon>Tracheophyta</taxon>
        <taxon>Polypodiopsida</taxon>
        <taxon>Polypodiidae</taxon>
        <taxon>Polypodiales</taxon>
        <taxon>Pteridineae</taxon>
        <taxon>Pteridaceae</taxon>
        <taxon>Parkerioideae</taxon>
        <taxon>Ceratopteris</taxon>
    </lineage>
</organism>
<evidence type="ECO:0000256" key="1">
    <source>
        <dbReference type="ARBA" id="ARBA00006974"/>
    </source>
</evidence>
<dbReference type="Proteomes" id="UP000825935">
    <property type="component" value="Chromosome 37"/>
</dbReference>
<dbReference type="OrthoDB" id="625231at2759"/>
<evidence type="ECO:0000313" key="3">
    <source>
        <dbReference type="Proteomes" id="UP000825935"/>
    </source>
</evidence>
<reference evidence="2" key="1">
    <citation type="submission" date="2021-08" db="EMBL/GenBank/DDBJ databases">
        <title>WGS assembly of Ceratopteris richardii.</title>
        <authorList>
            <person name="Marchant D.B."/>
            <person name="Chen G."/>
            <person name="Jenkins J."/>
            <person name="Shu S."/>
            <person name="Leebens-Mack J."/>
            <person name="Grimwood J."/>
            <person name="Schmutz J."/>
            <person name="Soltis P."/>
            <person name="Soltis D."/>
            <person name="Chen Z.-H."/>
        </authorList>
    </citation>
    <scope>NUCLEOTIDE SEQUENCE</scope>
    <source>
        <strain evidence="2">Whitten #5841</strain>
        <tissue evidence="2">Leaf</tissue>
    </source>
</reference>
<protein>
    <submittedName>
        <fullName evidence="2">Uncharacterized protein</fullName>
    </submittedName>
</protein>
<sequence>MTSSHEPPVEGSVSNSTKSLVAKLKKAVGLLSHRHGHGCFHFLCREPSCHEKGKCSCPPPDVPQGFLAVYAGKERKRFVIPAIYLNHPAFRLLLEKAKEEFGFSQKGGLNMPFEVILFEQFLWLVGHGDPVPQDVGVDELERYYEEKYHLHMETIHLDD</sequence>
<dbReference type="PANTHER" id="PTHR31374">
    <property type="entry name" value="AUXIN-INDUCED PROTEIN-LIKE-RELATED"/>
    <property type="match status" value="1"/>
</dbReference>
<dbReference type="OMA" id="REPSCHE"/>
<name>A0A8T2Q7W4_CERRI</name>
<dbReference type="PANTHER" id="PTHR31374:SF32">
    <property type="entry name" value="SAUR FAMILY PROTEIN"/>
    <property type="match status" value="1"/>
</dbReference>
<dbReference type="GO" id="GO:0009733">
    <property type="term" value="P:response to auxin"/>
    <property type="evidence" value="ECO:0007669"/>
    <property type="project" value="InterPro"/>
</dbReference>
<dbReference type="InterPro" id="IPR003676">
    <property type="entry name" value="SAUR_fam"/>
</dbReference>
<comment type="similarity">
    <text evidence="1">Belongs to the ARG7 family.</text>
</comment>
<evidence type="ECO:0000313" key="2">
    <source>
        <dbReference type="EMBL" id="KAH7279766.1"/>
    </source>
</evidence>
<keyword evidence="3" id="KW-1185">Reference proteome</keyword>
<dbReference type="Pfam" id="PF02519">
    <property type="entry name" value="Auxin_inducible"/>
    <property type="match status" value="1"/>
</dbReference>
<dbReference type="AlphaFoldDB" id="A0A8T2Q7W4"/>
<comment type="caution">
    <text evidence="2">The sequence shown here is derived from an EMBL/GenBank/DDBJ whole genome shotgun (WGS) entry which is preliminary data.</text>
</comment>